<gene>
    <name evidence="2" type="primary">WBGene00306019</name>
</gene>
<keyword evidence="3" id="KW-1185">Reference proteome</keyword>
<dbReference type="EnsemblMetazoa" id="PPA47376.1">
    <property type="protein sequence ID" value="PPA47376.1"/>
    <property type="gene ID" value="WBGene00306019"/>
</dbReference>
<dbReference type="PANTHER" id="PTHR31664">
    <property type="entry name" value="PROTEIN CBG16427"/>
    <property type="match status" value="1"/>
</dbReference>
<reference evidence="3" key="1">
    <citation type="journal article" date="2008" name="Nat. Genet.">
        <title>The Pristionchus pacificus genome provides a unique perspective on nematode lifestyle and parasitism.</title>
        <authorList>
            <person name="Dieterich C."/>
            <person name="Clifton S.W."/>
            <person name="Schuster L.N."/>
            <person name="Chinwalla A."/>
            <person name="Delehaunty K."/>
            <person name="Dinkelacker I."/>
            <person name="Fulton L."/>
            <person name="Fulton R."/>
            <person name="Godfrey J."/>
            <person name="Minx P."/>
            <person name="Mitreva M."/>
            <person name="Roeseler W."/>
            <person name="Tian H."/>
            <person name="Witte H."/>
            <person name="Yang S.P."/>
            <person name="Wilson R.K."/>
            <person name="Sommer R.J."/>
        </authorList>
    </citation>
    <scope>NUCLEOTIDE SEQUENCE [LARGE SCALE GENOMIC DNA]</scope>
    <source>
        <strain evidence="3">PS312</strain>
    </source>
</reference>
<protein>
    <submittedName>
        <fullName evidence="2">Uncharacterized protein</fullName>
    </submittedName>
</protein>
<evidence type="ECO:0000256" key="1">
    <source>
        <dbReference type="SAM" id="SignalP"/>
    </source>
</evidence>
<sequence>MRSLSFAFLLVISSHHALGEVGFFAFEIDFEHSGIEFKQKVAEFRMAAKADGFSKYMVANGGLMIRTSAFHMSQGAKTRIPTMLVELRNSLCFLDPFHFPIKETSLSGPSHARNDTLLSFVAPTHRRLRELLLDTVTRYGILPFEEEQTEHFRSEDRSPNMIIVASIPMTEQTPALNTGRLISEVKLRQSVTVYQCMNEWSDMDCAAVKSDYIMTPCKN</sequence>
<name>A0A8R1ZAH7_PRIPA</name>
<reference evidence="2" key="2">
    <citation type="submission" date="2022-06" db="UniProtKB">
        <authorList>
            <consortium name="EnsemblMetazoa"/>
        </authorList>
    </citation>
    <scope>IDENTIFICATION</scope>
    <source>
        <strain evidence="2">PS312</strain>
    </source>
</reference>
<evidence type="ECO:0000313" key="3">
    <source>
        <dbReference type="Proteomes" id="UP000005239"/>
    </source>
</evidence>
<organism evidence="2 3">
    <name type="scientific">Pristionchus pacificus</name>
    <name type="common">Parasitic nematode worm</name>
    <dbReference type="NCBI Taxonomy" id="54126"/>
    <lineage>
        <taxon>Eukaryota</taxon>
        <taxon>Metazoa</taxon>
        <taxon>Ecdysozoa</taxon>
        <taxon>Nematoda</taxon>
        <taxon>Chromadorea</taxon>
        <taxon>Rhabditida</taxon>
        <taxon>Rhabditina</taxon>
        <taxon>Diplogasteromorpha</taxon>
        <taxon>Diplogasteroidea</taxon>
        <taxon>Neodiplogasteridae</taxon>
        <taxon>Pristionchus</taxon>
    </lineage>
</organism>
<accession>A0A8R1ZAH7</accession>
<dbReference type="AlphaFoldDB" id="A0A8R1ZAH7"/>
<dbReference type="Proteomes" id="UP000005239">
    <property type="component" value="Unassembled WGS sequence"/>
</dbReference>
<evidence type="ECO:0000313" key="2">
    <source>
        <dbReference type="EnsemblMetazoa" id="PPA47376.1"/>
    </source>
</evidence>
<keyword evidence="1" id="KW-0732">Signal</keyword>
<feature type="chain" id="PRO_5035778402" evidence="1">
    <location>
        <begin position="20"/>
        <end position="219"/>
    </location>
</feature>
<feature type="signal peptide" evidence="1">
    <location>
        <begin position="1"/>
        <end position="19"/>
    </location>
</feature>
<proteinExistence type="predicted"/>
<dbReference type="PANTHER" id="PTHR31664:SF4">
    <property type="entry name" value="DUF4440 DOMAIN-CONTAINING PROTEIN"/>
    <property type="match status" value="1"/>
</dbReference>